<feature type="domain" description="Peptidase C14 caspase" evidence="1">
    <location>
        <begin position="51"/>
        <end position="252"/>
    </location>
</feature>
<dbReference type="SUPFAM" id="SSF52129">
    <property type="entry name" value="Caspase-like"/>
    <property type="match status" value="1"/>
</dbReference>
<dbReference type="HOGENOM" id="CLU_711207_0_0_10"/>
<gene>
    <name evidence="2" type="ordered locus">Dfer_0575</name>
</gene>
<name>C6W0A6_DYAFD</name>
<dbReference type="Pfam" id="PF00656">
    <property type="entry name" value="Peptidase_C14"/>
    <property type="match status" value="1"/>
</dbReference>
<evidence type="ECO:0000313" key="2">
    <source>
        <dbReference type="EMBL" id="ACT91840.1"/>
    </source>
</evidence>
<dbReference type="Proteomes" id="UP000002011">
    <property type="component" value="Chromosome"/>
</dbReference>
<evidence type="ECO:0000313" key="3">
    <source>
        <dbReference type="Proteomes" id="UP000002011"/>
    </source>
</evidence>
<sequence length="388" mass="43146">MQGLTKIINHFTRRAGACWLTAALLLTGPLCPGQSFYAVLVADTRDPAIGSGCQKDLEEMSGTLRSISKKIEYNYREIVCDQEKFGKAGIQAAISNIECKPEDIIFFYYTGHGISNDADSSRFPVLYLKDENLELEIIHGLLRDKNPRFCLTFGDCCNNLVTGPTPPATRGITVTKDTEMLRQLFVQANGDLLISSAKKGEKATAHPREGSFYSNHWMQALAYAGSKDKQASWEKLLADAENRLQESLKNFPDSVRHHSQWIGNFPERIGASGSSVANTRARVQVVDLQRYISIIADKKLPAAEREQAVEMAVSLFGKDYMQNGKRRSPQVQVARRDGTTFGVPVKIYFKNLLYVKFDKVEITSYDAATKAGLKTITVDDTVPIAGFR</sequence>
<dbReference type="Gene3D" id="3.40.50.1460">
    <property type="match status" value="1"/>
</dbReference>
<dbReference type="EMBL" id="CP001619">
    <property type="protein sequence ID" value="ACT91840.1"/>
    <property type="molecule type" value="Genomic_DNA"/>
</dbReference>
<dbReference type="eggNOG" id="COG4249">
    <property type="taxonomic scope" value="Bacteria"/>
</dbReference>
<dbReference type="KEGG" id="dfe:Dfer_0575"/>
<reference evidence="2 3" key="1">
    <citation type="journal article" date="2009" name="Stand. Genomic Sci.">
        <title>Complete genome sequence of Dyadobacter fermentans type strain (NS114).</title>
        <authorList>
            <person name="Lang E."/>
            <person name="Lapidus A."/>
            <person name="Chertkov O."/>
            <person name="Brettin T."/>
            <person name="Detter J.C."/>
            <person name="Han C."/>
            <person name="Copeland A."/>
            <person name="Glavina Del Rio T."/>
            <person name="Nolan M."/>
            <person name="Chen F."/>
            <person name="Lucas S."/>
            <person name="Tice H."/>
            <person name="Cheng J.F."/>
            <person name="Land M."/>
            <person name="Hauser L."/>
            <person name="Chang Y.J."/>
            <person name="Jeffries C.D."/>
            <person name="Kopitz M."/>
            <person name="Bruce D."/>
            <person name="Goodwin L."/>
            <person name="Pitluck S."/>
            <person name="Ovchinnikova G."/>
            <person name="Pati A."/>
            <person name="Ivanova N."/>
            <person name="Mavrommatis K."/>
            <person name="Chen A."/>
            <person name="Palaniappan K."/>
            <person name="Chain P."/>
            <person name="Bristow J."/>
            <person name="Eisen J.A."/>
            <person name="Markowitz V."/>
            <person name="Hugenholtz P."/>
            <person name="Goker M."/>
            <person name="Rohde M."/>
            <person name="Kyrpides N.C."/>
            <person name="Klenk H.P."/>
        </authorList>
    </citation>
    <scope>NUCLEOTIDE SEQUENCE [LARGE SCALE GENOMIC DNA]</scope>
    <source>
        <strain evidence="3">ATCC 700827 / DSM 18053 / CIP 107007 / KCTC 52180 / NS114</strain>
    </source>
</reference>
<dbReference type="InterPro" id="IPR029030">
    <property type="entry name" value="Caspase-like_dom_sf"/>
</dbReference>
<dbReference type="STRING" id="471854.Dfer_0575"/>
<dbReference type="GO" id="GO:0004197">
    <property type="term" value="F:cysteine-type endopeptidase activity"/>
    <property type="evidence" value="ECO:0007669"/>
    <property type="project" value="InterPro"/>
</dbReference>
<dbReference type="InterPro" id="IPR011600">
    <property type="entry name" value="Pept_C14_caspase"/>
</dbReference>
<keyword evidence="3" id="KW-1185">Reference proteome</keyword>
<proteinExistence type="predicted"/>
<organism evidence="2 3">
    <name type="scientific">Dyadobacter fermentans (strain ATCC 700827 / DSM 18053 / CIP 107007 / KCTC 52180 / NS114)</name>
    <dbReference type="NCBI Taxonomy" id="471854"/>
    <lineage>
        <taxon>Bacteria</taxon>
        <taxon>Pseudomonadati</taxon>
        <taxon>Bacteroidota</taxon>
        <taxon>Cytophagia</taxon>
        <taxon>Cytophagales</taxon>
        <taxon>Spirosomataceae</taxon>
        <taxon>Dyadobacter</taxon>
    </lineage>
</organism>
<evidence type="ECO:0000259" key="1">
    <source>
        <dbReference type="Pfam" id="PF00656"/>
    </source>
</evidence>
<dbReference type="OrthoDB" id="976354at2"/>
<accession>C6W0A6</accession>
<dbReference type="GO" id="GO:0006508">
    <property type="term" value="P:proteolysis"/>
    <property type="evidence" value="ECO:0007669"/>
    <property type="project" value="InterPro"/>
</dbReference>
<protein>
    <submittedName>
        <fullName evidence="2">Peptidase C14 caspase catalytic subunit p20</fullName>
    </submittedName>
</protein>
<dbReference type="AlphaFoldDB" id="C6W0A6"/>